<dbReference type="GeneID" id="130510030"/>
<dbReference type="OrthoDB" id="1932147at2759"/>
<dbReference type="Proteomes" id="UP000504610">
    <property type="component" value="Chromosome 3"/>
</dbReference>
<keyword evidence="2" id="KW-0808">Transferase</keyword>
<dbReference type="Gene3D" id="3.40.1190.30">
    <property type="match status" value="1"/>
</dbReference>
<dbReference type="GO" id="GO:0008865">
    <property type="term" value="F:fructokinase activity"/>
    <property type="evidence" value="ECO:0007669"/>
    <property type="project" value="TreeGrafter"/>
</dbReference>
<accession>A0A9W3DEU1</accession>
<comment type="similarity">
    <text evidence="1">Belongs to the carbohydrate kinase PfkB family.</text>
</comment>
<feature type="domain" description="Carbohydrate kinase PfkB" evidence="4">
    <location>
        <begin position="8"/>
        <end position="77"/>
    </location>
</feature>
<reference evidence="6" key="2">
    <citation type="submission" date="2025-08" db="UniProtKB">
        <authorList>
            <consortium name="RefSeq"/>
        </authorList>
    </citation>
    <scope>IDENTIFICATION</scope>
    <source>
        <tissue evidence="6">Leaf</tissue>
    </source>
</reference>
<feature type="non-terminal residue" evidence="6">
    <location>
        <position position="1"/>
    </location>
</feature>
<evidence type="ECO:0000256" key="2">
    <source>
        <dbReference type="ARBA" id="ARBA00022679"/>
    </source>
</evidence>
<dbReference type="GO" id="GO:0006000">
    <property type="term" value="P:fructose metabolic process"/>
    <property type="evidence" value="ECO:0007669"/>
    <property type="project" value="TreeGrafter"/>
</dbReference>
<evidence type="ECO:0000313" key="6">
    <source>
        <dbReference type="RefSeq" id="XP_056862345.1"/>
    </source>
</evidence>
<evidence type="ECO:0000259" key="4">
    <source>
        <dbReference type="Pfam" id="PF00294"/>
    </source>
</evidence>
<dbReference type="RefSeq" id="XP_056862345.1">
    <property type="nucleotide sequence ID" value="XM_057006365.1"/>
</dbReference>
<gene>
    <name evidence="6" type="primary">LOC130510030</name>
</gene>
<dbReference type="InterPro" id="IPR011611">
    <property type="entry name" value="PfkB_dom"/>
</dbReference>
<keyword evidence="3" id="KW-0418">Kinase</keyword>
<dbReference type="PANTHER" id="PTHR43085:SF21">
    <property type="entry name" value="FRUCTOKINASE-1-RELATED"/>
    <property type="match status" value="1"/>
</dbReference>
<dbReference type="SUPFAM" id="SSF53613">
    <property type="entry name" value="Ribokinase-like"/>
    <property type="match status" value="1"/>
</dbReference>
<protein>
    <submittedName>
        <fullName evidence="6">Probable fructokinase-1</fullName>
    </submittedName>
</protein>
<dbReference type="InterPro" id="IPR050306">
    <property type="entry name" value="PfkB_Carbo_kinase"/>
</dbReference>
<dbReference type="GO" id="GO:0005829">
    <property type="term" value="C:cytosol"/>
    <property type="evidence" value="ECO:0007669"/>
    <property type="project" value="TreeGrafter"/>
</dbReference>
<evidence type="ECO:0000256" key="3">
    <source>
        <dbReference type="ARBA" id="ARBA00022777"/>
    </source>
</evidence>
<dbReference type="KEGG" id="rsz:130510030"/>
<proteinExistence type="inferred from homology"/>
<dbReference type="InterPro" id="IPR029056">
    <property type="entry name" value="Ribokinase-like"/>
</dbReference>
<dbReference type="PANTHER" id="PTHR43085">
    <property type="entry name" value="HEXOKINASE FAMILY MEMBER"/>
    <property type="match status" value="1"/>
</dbReference>
<evidence type="ECO:0000313" key="5">
    <source>
        <dbReference type="Proteomes" id="UP000504610"/>
    </source>
</evidence>
<dbReference type="Pfam" id="PF00294">
    <property type="entry name" value="PfkB"/>
    <property type="match status" value="1"/>
</dbReference>
<evidence type="ECO:0000256" key="1">
    <source>
        <dbReference type="ARBA" id="ARBA00010688"/>
    </source>
</evidence>
<reference evidence="5" key="1">
    <citation type="journal article" date="2019" name="Database">
        <title>The radish genome database (RadishGD): an integrated information resource for radish genomics.</title>
        <authorList>
            <person name="Yu H.J."/>
            <person name="Baek S."/>
            <person name="Lee Y.J."/>
            <person name="Cho A."/>
            <person name="Mun J.H."/>
        </authorList>
    </citation>
    <scope>NUCLEOTIDE SEQUENCE [LARGE SCALE GENOMIC DNA]</scope>
    <source>
        <strain evidence="5">cv. WK10039</strain>
    </source>
</reference>
<keyword evidence="5" id="KW-1185">Reference proteome</keyword>
<name>A0A9W3DEU1_RAPSA</name>
<organism evidence="5 6">
    <name type="scientific">Raphanus sativus</name>
    <name type="common">Radish</name>
    <name type="synonym">Raphanus raphanistrum var. sativus</name>
    <dbReference type="NCBI Taxonomy" id="3726"/>
    <lineage>
        <taxon>Eukaryota</taxon>
        <taxon>Viridiplantae</taxon>
        <taxon>Streptophyta</taxon>
        <taxon>Embryophyta</taxon>
        <taxon>Tracheophyta</taxon>
        <taxon>Spermatophyta</taxon>
        <taxon>Magnoliopsida</taxon>
        <taxon>eudicotyledons</taxon>
        <taxon>Gunneridae</taxon>
        <taxon>Pentapetalae</taxon>
        <taxon>rosids</taxon>
        <taxon>malvids</taxon>
        <taxon>Brassicales</taxon>
        <taxon>Brassicaceae</taxon>
        <taxon>Brassiceae</taxon>
        <taxon>Raphanus</taxon>
    </lineage>
</organism>
<dbReference type="AlphaFoldDB" id="A0A9W3DEU1"/>
<sequence>SSVDFVPTEFGVSLAETPGFLKAPGSAPVNIAIAVSRLGRRSAFVGKLGGDNEFGHMLAGMLRKNGVADEGINFDGDREFMFYQNPSVDMLLHPDELNLEFNFDSPMDL</sequence>